<feature type="compositionally biased region" description="Acidic residues" evidence="1">
    <location>
        <begin position="101"/>
        <end position="115"/>
    </location>
</feature>
<keyword evidence="2" id="KW-0732">Signal</keyword>
<accession>A0A7S3FTS9</accession>
<evidence type="ECO:0000313" key="3">
    <source>
        <dbReference type="EMBL" id="CAE0230590.1"/>
    </source>
</evidence>
<feature type="chain" id="PRO_5031446543" evidence="2">
    <location>
        <begin position="16"/>
        <end position="131"/>
    </location>
</feature>
<reference evidence="3" key="1">
    <citation type="submission" date="2021-01" db="EMBL/GenBank/DDBJ databases">
        <authorList>
            <person name="Corre E."/>
            <person name="Pelletier E."/>
            <person name="Niang G."/>
            <person name="Scheremetjew M."/>
            <person name="Finn R."/>
            <person name="Kale V."/>
            <person name="Holt S."/>
            <person name="Cochrane G."/>
            <person name="Meng A."/>
            <person name="Brown T."/>
            <person name="Cohen L."/>
        </authorList>
    </citation>
    <scope>NUCLEOTIDE SEQUENCE</scope>
    <source>
        <strain evidence="3">Ras09</strain>
    </source>
</reference>
<gene>
    <name evidence="3" type="ORF">SRAS04492_LOCUS2384</name>
</gene>
<name>A0A7S3FTS9_9SPIT</name>
<protein>
    <submittedName>
        <fullName evidence="3">Uncharacterized protein</fullName>
    </submittedName>
</protein>
<feature type="compositionally biased region" description="Basic and acidic residues" evidence="1">
    <location>
        <begin position="85"/>
        <end position="100"/>
    </location>
</feature>
<sequence>MRVLLLSLLISLSDSNLEVNASSSATTVRSRLSQKVAGYPYTEDEGDVDDIMIQMSDVDKLSPQQKQKNEEDGAQDQLVELDTDSGSKSEEKSEIEKAAEDFVDSDETLNAEIEAETEKKLPTHSGYPYND</sequence>
<dbReference type="AlphaFoldDB" id="A0A7S3FTS9"/>
<evidence type="ECO:0000256" key="2">
    <source>
        <dbReference type="SAM" id="SignalP"/>
    </source>
</evidence>
<feature type="region of interest" description="Disordered" evidence="1">
    <location>
        <begin position="57"/>
        <end position="131"/>
    </location>
</feature>
<evidence type="ECO:0000256" key="1">
    <source>
        <dbReference type="SAM" id="MobiDB-lite"/>
    </source>
</evidence>
<dbReference type="EMBL" id="HBIA01004546">
    <property type="protein sequence ID" value="CAE0230590.1"/>
    <property type="molecule type" value="Transcribed_RNA"/>
</dbReference>
<feature type="signal peptide" evidence="2">
    <location>
        <begin position="1"/>
        <end position="15"/>
    </location>
</feature>
<proteinExistence type="predicted"/>
<organism evidence="3">
    <name type="scientific">Strombidium rassoulzadegani</name>
    <dbReference type="NCBI Taxonomy" id="1082188"/>
    <lineage>
        <taxon>Eukaryota</taxon>
        <taxon>Sar</taxon>
        <taxon>Alveolata</taxon>
        <taxon>Ciliophora</taxon>
        <taxon>Intramacronucleata</taxon>
        <taxon>Spirotrichea</taxon>
        <taxon>Oligotrichia</taxon>
        <taxon>Strombidiidae</taxon>
        <taxon>Strombidium</taxon>
    </lineage>
</organism>